<dbReference type="PANTHER" id="PTHR22809:SF5">
    <property type="entry name" value="TRNA N(3)-METHYLCYTIDINE METHYLTRANSFERASE METTL6"/>
    <property type="match status" value="1"/>
</dbReference>
<dbReference type="Proteomes" id="UP000257109">
    <property type="component" value="Unassembled WGS sequence"/>
</dbReference>
<dbReference type="InterPro" id="IPR013217">
    <property type="entry name" value="Methyltransf_12"/>
</dbReference>
<accession>A0A371GLV7</accession>
<dbReference type="OrthoDB" id="417697at2759"/>
<evidence type="ECO:0000256" key="1">
    <source>
        <dbReference type="ARBA" id="ARBA00009725"/>
    </source>
</evidence>
<feature type="domain" description="Methyltransferase type 12" evidence="4">
    <location>
        <begin position="98"/>
        <end position="171"/>
    </location>
</feature>
<dbReference type="InterPro" id="IPR029063">
    <property type="entry name" value="SAM-dependent_MTases_sf"/>
</dbReference>
<organism evidence="5 6">
    <name type="scientific">Mucuna pruriens</name>
    <name type="common">Velvet bean</name>
    <name type="synonym">Dolichos pruriens</name>
    <dbReference type="NCBI Taxonomy" id="157652"/>
    <lineage>
        <taxon>Eukaryota</taxon>
        <taxon>Viridiplantae</taxon>
        <taxon>Streptophyta</taxon>
        <taxon>Embryophyta</taxon>
        <taxon>Tracheophyta</taxon>
        <taxon>Spermatophyta</taxon>
        <taxon>Magnoliopsida</taxon>
        <taxon>eudicotyledons</taxon>
        <taxon>Gunneridae</taxon>
        <taxon>Pentapetalae</taxon>
        <taxon>rosids</taxon>
        <taxon>fabids</taxon>
        <taxon>Fabales</taxon>
        <taxon>Fabaceae</taxon>
        <taxon>Papilionoideae</taxon>
        <taxon>50 kb inversion clade</taxon>
        <taxon>NPAAA clade</taxon>
        <taxon>indigoferoid/millettioid clade</taxon>
        <taxon>Phaseoleae</taxon>
        <taxon>Mucuna</taxon>
    </lineage>
</organism>
<comment type="similarity">
    <text evidence="1">Belongs to the methyltransferase superfamily. METL family.</text>
</comment>
<dbReference type="STRING" id="157652.A0A371GLV7"/>
<dbReference type="GO" id="GO:0008173">
    <property type="term" value="F:RNA methyltransferase activity"/>
    <property type="evidence" value="ECO:0007669"/>
    <property type="project" value="UniProtKB-ARBA"/>
</dbReference>
<feature type="non-terminal residue" evidence="5">
    <location>
        <position position="1"/>
    </location>
</feature>
<keyword evidence="6" id="KW-1185">Reference proteome</keyword>
<keyword evidence="2" id="KW-0489">Methyltransferase</keyword>
<dbReference type="GO" id="GO:0008757">
    <property type="term" value="F:S-adenosylmethionine-dependent methyltransferase activity"/>
    <property type="evidence" value="ECO:0007669"/>
    <property type="project" value="UniProtKB-ARBA"/>
</dbReference>
<keyword evidence="3" id="KW-0808">Transferase</keyword>
<dbReference type="GO" id="GO:0032259">
    <property type="term" value="P:methylation"/>
    <property type="evidence" value="ECO:0007669"/>
    <property type="project" value="UniProtKB-KW"/>
</dbReference>
<dbReference type="PANTHER" id="PTHR22809">
    <property type="entry name" value="METHYLTRANSFERASE-RELATED"/>
    <property type="match status" value="1"/>
</dbReference>
<protein>
    <submittedName>
        <fullName evidence="5">Methyltransferase-like protein 6</fullName>
    </submittedName>
</protein>
<dbReference type="EMBL" id="QJKJ01005097">
    <property type="protein sequence ID" value="RDX91516.1"/>
    <property type="molecule type" value="Genomic_DNA"/>
</dbReference>
<sequence>MFDLTCSNAPLCISKTPKIGTAMASGEQKAPPQTQRLQIYPNSNSRVSPFWREKYEREAKRYWDVFYKRHKDRFFKDRHYLDKEWGEYFSGGGRKVILEVGCGAGNTIFPVIASYPDAFVYACDFSPRAIELVKMHEDFKESHVSAFVSDLTADDLCKEILPSSVDIVTMPNGYVLLRDYATGDLAQERFSSKDQKISDNFYVRGDGTRAYYFSNEFLTNLFKENGFDVHKLDVYCKQVENRSRELIMNRRWVQAVFRVSDSSNSSSSKEAEANHLDSDKVDKEIKQNNLNGGLNLDDSAVDLSEGVAADMFGVLPSSEYEIIEINLRGWNFKISLLSKEYQHTCKSTGLMLWESARLMASVLAENPNIVAGKRVLELGCGSGGICSMIAARHADLVVATDGDNFALDLLAKNVASNIEPSLLTKLTTKRLEWGNKDHTESIKEVVSNRGFNVILGTDVTYIPEAIVPLFATAKELIAPSGSNEGDNVPALILCHIFRRVDEPTLLSAAARFGFRLVDKWPVGTSTDLSQSIIDNWFIDNGLKDDLPSTALNILLFCQE</sequence>
<proteinExistence type="inferred from homology"/>
<dbReference type="InterPro" id="IPR026113">
    <property type="entry name" value="METTL2/6/8-like"/>
</dbReference>
<gene>
    <name evidence="5" type="primary">Mettl6</name>
    <name evidence="5" type="ORF">CR513_26488</name>
</gene>
<evidence type="ECO:0000259" key="4">
    <source>
        <dbReference type="Pfam" id="PF08242"/>
    </source>
</evidence>
<dbReference type="AlphaFoldDB" id="A0A371GLV7"/>
<dbReference type="Gene3D" id="3.40.50.150">
    <property type="entry name" value="Vaccinia Virus protein VP39"/>
    <property type="match status" value="2"/>
</dbReference>
<evidence type="ECO:0000313" key="5">
    <source>
        <dbReference type="EMBL" id="RDX91516.1"/>
    </source>
</evidence>
<comment type="caution">
    <text evidence="5">The sequence shown here is derived from an EMBL/GenBank/DDBJ whole genome shotgun (WGS) entry which is preliminary data.</text>
</comment>
<dbReference type="CDD" id="cd02440">
    <property type="entry name" value="AdoMet_MTases"/>
    <property type="match status" value="2"/>
</dbReference>
<dbReference type="Pfam" id="PF10294">
    <property type="entry name" value="Methyltransf_16"/>
    <property type="match status" value="1"/>
</dbReference>
<evidence type="ECO:0000256" key="2">
    <source>
        <dbReference type="ARBA" id="ARBA00022603"/>
    </source>
</evidence>
<reference evidence="5" key="1">
    <citation type="submission" date="2018-05" db="EMBL/GenBank/DDBJ databases">
        <title>Draft genome of Mucuna pruriens seed.</title>
        <authorList>
            <person name="Nnadi N.E."/>
            <person name="Vos R."/>
            <person name="Hasami M.H."/>
            <person name="Devisetty U.K."/>
            <person name="Aguiy J.C."/>
        </authorList>
    </citation>
    <scope>NUCLEOTIDE SEQUENCE [LARGE SCALE GENOMIC DNA]</scope>
    <source>
        <strain evidence="5">JCA_2017</strain>
    </source>
</reference>
<name>A0A371GLV7_MUCPR</name>
<evidence type="ECO:0000256" key="3">
    <source>
        <dbReference type="ARBA" id="ARBA00022679"/>
    </source>
</evidence>
<dbReference type="Pfam" id="PF08242">
    <property type="entry name" value="Methyltransf_12"/>
    <property type="match status" value="1"/>
</dbReference>
<dbReference type="SUPFAM" id="SSF53335">
    <property type="entry name" value="S-adenosyl-L-methionine-dependent methyltransferases"/>
    <property type="match status" value="2"/>
</dbReference>
<evidence type="ECO:0000313" key="6">
    <source>
        <dbReference type="Proteomes" id="UP000257109"/>
    </source>
</evidence>
<dbReference type="InterPro" id="IPR019410">
    <property type="entry name" value="Methyltransf_16"/>
</dbReference>